<dbReference type="Proteomes" id="UP001501594">
    <property type="component" value="Unassembled WGS sequence"/>
</dbReference>
<gene>
    <name evidence="2" type="ORF">GCM10022256_01280</name>
</gene>
<keyword evidence="3" id="KW-1185">Reference proteome</keyword>
<evidence type="ECO:0000256" key="1">
    <source>
        <dbReference type="SAM" id="MobiDB-lite"/>
    </source>
</evidence>
<evidence type="ECO:0000313" key="3">
    <source>
        <dbReference type="Proteomes" id="UP001501594"/>
    </source>
</evidence>
<proteinExistence type="predicted"/>
<feature type="compositionally biased region" description="Low complexity" evidence="1">
    <location>
        <begin position="24"/>
        <end position="39"/>
    </location>
</feature>
<feature type="region of interest" description="Disordered" evidence="1">
    <location>
        <begin position="1"/>
        <end position="39"/>
    </location>
</feature>
<evidence type="ECO:0000313" key="2">
    <source>
        <dbReference type="EMBL" id="GAA4264516.1"/>
    </source>
</evidence>
<name>A0ABP8DX66_9MICO</name>
<reference evidence="3" key="1">
    <citation type="journal article" date="2019" name="Int. J. Syst. Evol. Microbiol.">
        <title>The Global Catalogue of Microorganisms (GCM) 10K type strain sequencing project: providing services to taxonomists for standard genome sequencing and annotation.</title>
        <authorList>
            <consortium name="The Broad Institute Genomics Platform"/>
            <consortium name="The Broad Institute Genome Sequencing Center for Infectious Disease"/>
            <person name="Wu L."/>
            <person name="Ma J."/>
        </authorList>
    </citation>
    <scope>NUCLEOTIDE SEQUENCE [LARGE SCALE GENOMIC DNA]</scope>
    <source>
        <strain evidence="3">JCM 17442</strain>
    </source>
</reference>
<protein>
    <submittedName>
        <fullName evidence="2">Uncharacterized protein</fullName>
    </submittedName>
</protein>
<dbReference type="EMBL" id="BAABAU010000001">
    <property type="protein sequence ID" value="GAA4264516.1"/>
    <property type="molecule type" value="Genomic_DNA"/>
</dbReference>
<comment type="caution">
    <text evidence="2">The sequence shown here is derived from an EMBL/GenBank/DDBJ whole genome shotgun (WGS) entry which is preliminary data.</text>
</comment>
<sequence length="39" mass="4082">MSDPKRDDEPIDPSTPSPDEVDPGEGTTEEGTPVENPSG</sequence>
<organism evidence="2 3">
    <name type="scientific">Frondihabitans peucedani</name>
    <dbReference type="NCBI Taxonomy" id="598626"/>
    <lineage>
        <taxon>Bacteria</taxon>
        <taxon>Bacillati</taxon>
        <taxon>Actinomycetota</taxon>
        <taxon>Actinomycetes</taxon>
        <taxon>Micrococcales</taxon>
        <taxon>Microbacteriaceae</taxon>
        <taxon>Frondihabitans</taxon>
    </lineage>
</organism>
<accession>A0ABP8DX66</accession>